<feature type="region of interest" description="Disordered" evidence="1">
    <location>
        <begin position="476"/>
        <end position="501"/>
    </location>
</feature>
<dbReference type="InterPro" id="IPR014752">
    <property type="entry name" value="Arrestin-like_C"/>
</dbReference>
<proteinExistence type="predicted"/>
<name>A0A9W7Y215_9FUNG</name>
<evidence type="ECO:0000313" key="2">
    <source>
        <dbReference type="EMBL" id="KAJ1722778.1"/>
    </source>
</evidence>
<dbReference type="OrthoDB" id="5526154at2759"/>
<feature type="compositionally biased region" description="Polar residues" evidence="1">
    <location>
        <begin position="480"/>
        <end position="495"/>
    </location>
</feature>
<feature type="region of interest" description="Disordered" evidence="1">
    <location>
        <begin position="673"/>
        <end position="719"/>
    </location>
</feature>
<feature type="region of interest" description="Disordered" evidence="1">
    <location>
        <begin position="532"/>
        <end position="575"/>
    </location>
</feature>
<evidence type="ECO:0000313" key="3">
    <source>
        <dbReference type="Proteomes" id="UP001149813"/>
    </source>
</evidence>
<organism evidence="2 3">
    <name type="scientific">Coemansia erecta</name>
    <dbReference type="NCBI Taxonomy" id="147472"/>
    <lineage>
        <taxon>Eukaryota</taxon>
        <taxon>Fungi</taxon>
        <taxon>Fungi incertae sedis</taxon>
        <taxon>Zoopagomycota</taxon>
        <taxon>Kickxellomycotina</taxon>
        <taxon>Kickxellomycetes</taxon>
        <taxon>Kickxellales</taxon>
        <taxon>Kickxellaceae</taxon>
        <taxon>Coemansia</taxon>
    </lineage>
</organism>
<comment type="caution">
    <text evidence="2">The sequence shown here is derived from an EMBL/GenBank/DDBJ whole genome shotgun (WGS) entry which is preliminary data.</text>
</comment>
<sequence>MELDPRITAFRLDFPIKRSNSGLKPMRTYYGRVHVEVSEPVAVSQLRLLFEGWERVDFGAKIGSTRKLLFRSAEDLLQTSSMVVDTIVRDAVFEFACTMPNVNFPAAMRSAICEVAYTISATLVGSSRQALRNSSSTACANHITTLAAASVPVQLAPKVVPSGVGWLKPMIMRDGIMLTEPVRRRFRRQTVQTAMNICLQVRNHCCTLGEAIMVDVDATMLQRDRVLTFVRAAIIEQVSLKTHVEDAQALESINAFLINNSSAQSSTVVLAERTLNRKVSEIDPSSLSNLDAKDWGTSAASQPLMGLHGVQNLRIRVPRRDVCTAEGYFLSFSHVLRLTFGLTSRPANGQFDTKYATKDVPLRLVTSKFGDVGRMSQVEINKRLSALTTESDGGAVSAAYGYLLTENSRVLRPESLVAYSGRKETPAPRLEVLVDPSSRPYTPSPQSIMTSGCMTPTTMTTAEMRTPTIHRQQIYDRDSTTSAVNSPGVDSSVVPSTPMPVRSIKRSSATDLLPGQHGFQFGPLPPIPPAISAGSCSAAEPRPASAFNNLSSDVSEPVSPVDPDEGAKDALSVSRPHSAAESILYIVSHSGEQSKDEPDALNGRNDDGNDNDNINNNNRDTLVELQPATPSFAGSIQNSSIMSHNATGSEYEFCSAKSHASALDDSSADLSAAKSDVSSTENTSTTASVDEKRVAKMSVSDKRESSQSEGETIIFSPRSDVDDIDSCNSDKRRRLAIDGLSTRSSTPEPKHADPPILPALPLLPALPSIPTINSLDEMAKDLLNSSSVFADEIAFSSFWTTGASI</sequence>
<dbReference type="EMBL" id="JANBOJ010000095">
    <property type="protein sequence ID" value="KAJ1722778.1"/>
    <property type="molecule type" value="Genomic_DNA"/>
</dbReference>
<dbReference type="Proteomes" id="UP001149813">
    <property type="component" value="Unassembled WGS sequence"/>
</dbReference>
<feature type="compositionally biased region" description="Low complexity" evidence="1">
    <location>
        <begin position="551"/>
        <end position="561"/>
    </location>
</feature>
<feature type="region of interest" description="Disordered" evidence="1">
    <location>
        <begin position="589"/>
        <end position="618"/>
    </location>
</feature>
<accession>A0A9W7Y215</accession>
<gene>
    <name evidence="2" type="ORF">LPJ53_002834</name>
</gene>
<dbReference type="Gene3D" id="2.60.40.640">
    <property type="match status" value="1"/>
</dbReference>
<reference evidence="2" key="1">
    <citation type="submission" date="2022-07" db="EMBL/GenBank/DDBJ databases">
        <title>Phylogenomic reconstructions and comparative analyses of Kickxellomycotina fungi.</title>
        <authorList>
            <person name="Reynolds N.K."/>
            <person name="Stajich J.E."/>
            <person name="Barry K."/>
            <person name="Grigoriev I.V."/>
            <person name="Crous P."/>
            <person name="Smith M.E."/>
        </authorList>
    </citation>
    <scope>NUCLEOTIDE SEQUENCE</scope>
    <source>
        <strain evidence="2">NBRC 32514</strain>
    </source>
</reference>
<feature type="compositionally biased region" description="Basic and acidic residues" evidence="1">
    <location>
        <begin position="689"/>
        <end position="706"/>
    </location>
</feature>
<evidence type="ECO:0000256" key="1">
    <source>
        <dbReference type="SAM" id="MobiDB-lite"/>
    </source>
</evidence>
<protein>
    <submittedName>
        <fullName evidence="2">Uncharacterized protein</fullName>
    </submittedName>
</protein>
<keyword evidence="3" id="KW-1185">Reference proteome</keyword>
<dbReference type="AlphaFoldDB" id="A0A9W7Y215"/>